<dbReference type="Gene3D" id="3.20.20.30">
    <property type="entry name" value="Luciferase-like domain"/>
    <property type="match status" value="1"/>
</dbReference>
<gene>
    <name evidence="1" type="ORF">METZ01_LOCUS99777</name>
</gene>
<dbReference type="GO" id="GO:0016705">
    <property type="term" value="F:oxidoreductase activity, acting on paired donors, with incorporation or reduction of molecular oxygen"/>
    <property type="evidence" value="ECO:0007669"/>
    <property type="project" value="InterPro"/>
</dbReference>
<sequence length="191" mass="21896">MSPLRPSVYSKPHPPLIRALATEQTMLEMAKEGRPFMLVVQSDDETVRRFRLYQDSMKDHAYSQDQIKTNLRNCWIWRNIIVAETDEKAKSLALPAFEASSELVKHAREHLNTTQEFESVRKGLSNPRFGIDHSLMYGSPATITSRIQRLEDASVGGLILHFRVGTLSKQHNEESLELFANEVMPGFRRDL</sequence>
<dbReference type="InterPro" id="IPR036661">
    <property type="entry name" value="Luciferase-like_sf"/>
</dbReference>
<evidence type="ECO:0008006" key="2">
    <source>
        <dbReference type="Google" id="ProtNLM"/>
    </source>
</evidence>
<reference evidence="1" key="1">
    <citation type="submission" date="2018-05" db="EMBL/GenBank/DDBJ databases">
        <authorList>
            <person name="Lanie J.A."/>
            <person name="Ng W.-L."/>
            <person name="Kazmierczak K.M."/>
            <person name="Andrzejewski T.M."/>
            <person name="Davidsen T.M."/>
            <person name="Wayne K.J."/>
            <person name="Tettelin H."/>
            <person name="Glass J.I."/>
            <person name="Rusch D."/>
            <person name="Podicherti R."/>
            <person name="Tsui H.-C.T."/>
            <person name="Winkler M.E."/>
        </authorList>
    </citation>
    <scope>NUCLEOTIDE SEQUENCE</scope>
</reference>
<accession>A0A381W4T1</accession>
<name>A0A381W4T1_9ZZZZ</name>
<dbReference type="EMBL" id="UINC01010557">
    <property type="protein sequence ID" value="SVA46923.1"/>
    <property type="molecule type" value="Genomic_DNA"/>
</dbReference>
<protein>
    <recommendedName>
        <fullName evidence="2">Luciferase-like domain-containing protein</fullName>
    </recommendedName>
</protein>
<dbReference type="SUPFAM" id="SSF51679">
    <property type="entry name" value="Bacterial luciferase-like"/>
    <property type="match status" value="1"/>
</dbReference>
<proteinExistence type="predicted"/>
<dbReference type="AlphaFoldDB" id="A0A381W4T1"/>
<evidence type="ECO:0000313" key="1">
    <source>
        <dbReference type="EMBL" id="SVA46923.1"/>
    </source>
</evidence>
<organism evidence="1">
    <name type="scientific">marine metagenome</name>
    <dbReference type="NCBI Taxonomy" id="408172"/>
    <lineage>
        <taxon>unclassified sequences</taxon>
        <taxon>metagenomes</taxon>
        <taxon>ecological metagenomes</taxon>
    </lineage>
</organism>